<dbReference type="EMBL" id="JBHTIL010000001">
    <property type="protein sequence ID" value="MFD0925722.1"/>
    <property type="molecule type" value="Genomic_DNA"/>
</dbReference>
<accession>A0ABW3GA55</accession>
<gene>
    <name evidence="1" type="ORF">ACFQ04_08225</name>
</gene>
<keyword evidence="2" id="KW-1185">Reference proteome</keyword>
<proteinExistence type="predicted"/>
<name>A0ABW3GA55_9NOCA</name>
<comment type="caution">
    <text evidence="1">The sequence shown here is derived from an EMBL/GenBank/DDBJ whole genome shotgun (WGS) entry which is preliminary data.</text>
</comment>
<evidence type="ECO:0000313" key="1">
    <source>
        <dbReference type="EMBL" id="MFD0925722.1"/>
    </source>
</evidence>
<organism evidence="1 2">
    <name type="scientific">Williamsia deligens</name>
    <dbReference type="NCBI Taxonomy" id="321325"/>
    <lineage>
        <taxon>Bacteria</taxon>
        <taxon>Bacillati</taxon>
        <taxon>Actinomycetota</taxon>
        <taxon>Actinomycetes</taxon>
        <taxon>Mycobacteriales</taxon>
        <taxon>Nocardiaceae</taxon>
        <taxon>Williamsia</taxon>
    </lineage>
</organism>
<reference evidence="2" key="1">
    <citation type="journal article" date="2019" name="Int. J. Syst. Evol. Microbiol.">
        <title>The Global Catalogue of Microorganisms (GCM) 10K type strain sequencing project: providing services to taxonomists for standard genome sequencing and annotation.</title>
        <authorList>
            <consortium name="The Broad Institute Genomics Platform"/>
            <consortium name="The Broad Institute Genome Sequencing Center for Infectious Disease"/>
            <person name="Wu L."/>
            <person name="Ma J."/>
        </authorList>
    </citation>
    <scope>NUCLEOTIDE SEQUENCE [LARGE SCALE GENOMIC DNA]</scope>
    <source>
        <strain evidence="2">CCUG 50873</strain>
    </source>
</reference>
<protein>
    <submittedName>
        <fullName evidence="1">Uncharacterized protein</fullName>
    </submittedName>
</protein>
<sequence>MTNHKAIADHIALGSSPAQTATLLGVSPADVDECLSALATILRTQSLEAIRGRLVQMGYGRETVAPWTAPAFRGTPAAPHVAPAA</sequence>
<dbReference type="RefSeq" id="WP_253646351.1">
    <property type="nucleotide sequence ID" value="NZ_BAAAMO010000002.1"/>
</dbReference>
<evidence type="ECO:0000313" key="2">
    <source>
        <dbReference type="Proteomes" id="UP001597068"/>
    </source>
</evidence>
<dbReference type="Proteomes" id="UP001597068">
    <property type="component" value="Unassembled WGS sequence"/>
</dbReference>